<keyword evidence="1" id="KW-0649">Protein kinase inhibitor</keyword>
<feature type="compositionally biased region" description="Basic residues" evidence="3">
    <location>
        <begin position="132"/>
        <end position="145"/>
    </location>
</feature>
<dbReference type="PANTHER" id="PTHR33142:SF66">
    <property type="entry name" value="CYCLIN-DEPENDENT PROTEIN KINASE INHIBITOR SMR3"/>
    <property type="match status" value="1"/>
</dbReference>
<name>A0A0L9UN07_PHAAN</name>
<dbReference type="EMBL" id="JABFOF010000011">
    <property type="protein sequence ID" value="KAG2371324.1"/>
    <property type="molecule type" value="Genomic_DNA"/>
</dbReference>
<keyword evidence="2" id="KW-0131">Cell cycle</keyword>
<reference evidence="4 7" key="3">
    <citation type="submission" date="2020-05" db="EMBL/GenBank/DDBJ databases">
        <title>Vigna angularis (adzuki bean) Var. LongXiaoDou No. 4 denovo assembly.</title>
        <authorList>
            <person name="Xiang H."/>
        </authorList>
    </citation>
    <scope>NUCLEOTIDE SEQUENCE [LARGE SCALE GENOMIC DNA]</scope>
    <source>
        <tissue evidence="4">Leaf</tissue>
    </source>
</reference>
<dbReference type="AlphaFoldDB" id="A0A0L9UN07"/>
<protein>
    <submittedName>
        <fullName evidence="5">Uncharacterized protein</fullName>
    </submittedName>
</protein>
<gene>
    <name evidence="4" type="ORF">HKW66_Vig0214980</name>
    <name evidence="5" type="ORF">LR48_Vigan05g189000</name>
</gene>
<dbReference type="PANTHER" id="PTHR33142">
    <property type="entry name" value="CYCLIN-DEPENDENT PROTEIN KINASE INHIBITOR SMR13"/>
    <property type="match status" value="1"/>
</dbReference>
<dbReference type="Gramene" id="KOM44285">
    <property type="protein sequence ID" value="KOM44285"/>
    <property type="gene ID" value="LR48_Vigan05g189000"/>
</dbReference>
<dbReference type="GO" id="GO:0005634">
    <property type="term" value="C:nucleus"/>
    <property type="evidence" value="ECO:0007669"/>
    <property type="project" value="TreeGrafter"/>
</dbReference>
<dbReference type="OMA" id="NDEPRQQ"/>
<feature type="region of interest" description="Disordered" evidence="3">
    <location>
        <begin position="102"/>
        <end position="145"/>
    </location>
</feature>
<reference evidence="5" key="2">
    <citation type="submission" date="2015-02" db="EMBL/GenBank/DDBJ databases">
        <authorList>
            <person name="Chooi Y.-H."/>
        </authorList>
    </citation>
    <scope>NUCLEOTIDE SEQUENCE</scope>
    <source>
        <tissue evidence="5">Seedling</tissue>
    </source>
</reference>
<dbReference type="STRING" id="3914.A0A0L9UN07"/>
<evidence type="ECO:0000313" key="5">
    <source>
        <dbReference type="EMBL" id="KOM44285.1"/>
    </source>
</evidence>
<evidence type="ECO:0000256" key="1">
    <source>
        <dbReference type="ARBA" id="ARBA00023013"/>
    </source>
</evidence>
<dbReference type="GO" id="GO:0032875">
    <property type="term" value="P:regulation of DNA endoreduplication"/>
    <property type="evidence" value="ECO:0007669"/>
    <property type="project" value="InterPro"/>
</dbReference>
<evidence type="ECO:0000313" key="6">
    <source>
        <dbReference type="Proteomes" id="UP000053144"/>
    </source>
</evidence>
<accession>A0A0L9UN07</accession>
<dbReference type="Proteomes" id="UP000053144">
    <property type="component" value="Chromosome 5"/>
</dbReference>
<evidence type="ECO:0000256" key="3">
    <source>
        <dbReference type="SAM" id="MobiDB-lite"/>
    </source>
</evidence>
<evidence type="ECO:0000256" key="2">
    <source>
        <dbReference type="ARBA" id="ARBA00023306"/>
    </source>
</evidence>
<dbReference type="GO" id="GO:0004860">
    <property type="term" value="F:protein kinase inhibitor activity"/>
    <property type="evidence" value="ECO:0007669"/>
    <property type="project" value="UniProtKB-KW"/>
</dbReference>
<evidence type="ECO:0000313" key="4">
    <source>
        <dbReference type="EMBL" id="KAG2371324.1"/>
    </source>
</evidence>
<dbReference type="InterPro" id="IPR040389">
    <property type="entry name" value="SMR"/>
</dbReference>
<sequence length="181" mass="20301">MGVSSNPKVFLSDKDLKGANFVDPELGLLVPNEGCQTFIQEDQHHLFKLKHLSVQERHQQQQDIKDRHQEQQNQHHRNSIIVITNPVCPITFKLDIHSSYVGSENEDDEGYTTPTSSDKKIPVIPECPGAPKKTKAKPASKRKACRRRSLLDLTQDLESLFPVPCVVDLGGGGVKKRVKQC</sequence>
<proteinExistence type="predicted"/>
<reference evidence="6" key="1">
    <citation type="journal article" date="2015" name="Proc. Natl. Acad. Sci. U.S.A.">
        <title>Genome sequencing of adzuki bean (Vigna angularis) provides insight into high starch and low fat accumulation and domestication.</title>
        <authorList>
            <person name="Yang K."/>
            <person name="Tian Z."/>
            <person name="Chen C."/>
            <person name="Luo L."/>
            <person name="Zhao B."/>
            <person name="Wang Z."/>
            <person name="Yu L."/>
            <person name="Li Y."/>
            <person name="Sun Y."/>
            <person name="Li W."/>
            <person name="Chen Y."/>
            <person name="Li Y."/>
            <person name="Zhang Y."/>
            <person name="Ai D."/>
            <person name="Zhao J."/>
            <person name="Shang C."/>
            <person name="Ma Y."/>
            <person name="Wu B."/>
            <person name="Wang M."/>
            <person name="Gao L."/>
            <person name="Sun D."/>
            <person name="Zhang P."/>
            <person name="Guo F."/>
            <person name="Wang W."/>
            <person name="Li Y."/>
            <person name="Wang J."/>
            <person name="Varshney R.K."/>
            <person name="Wang J."/>
            <person name="Ling H.Q."/>
            <person name="Wan P."/>
        </authorList>
    </citation>
    <scope>NUCLEOTIDE SEQUENCE</scope>
    <source>
        <strain evidence="6">cv. Jingnong 6</strain>
    </source>
</reference>
<dbReference type="EMBL" id="CM003375">
    <property type="protein sequence ID" value="KOM44285.1"/>
    <property type="molecule type" value="Genomic_DNA"/>
</dbReference>
<organism evidence="5 6">
    <name type="scientific">Phaseolus angularis</name>
    <name type="common">Azuki bean</name>
    <name type="synonym">Vigna angularis</name>
    <dbReference type="NCBI Taxonomy" id="3914"/>
    <lineage>
        <taxon>Eukaryota</taxon>
        <taxon>Viridiplantae</taxon>
        <taxon>Streptophyta</taxon>
        <taxon>Embryophyta</taxon>
        <taxon>Tracheophyta</taxon>
        <taxon>Spermatophyta</taxon>
        <taxon>Magnoliopsida</taxon>
        <taxon>eudicotyledons</taxon>
        <taxon>Gunneridae</taxon>
        <taxon>Pentapetalae</taxon>
        <taxon>rosids</taxon>
        <taxon>fabids</taxon>
        <taxon>Fabales</taxon>
        <taxon>Fabaceae</taxon>
        <taxon>Papilionoideae</taxon>
        <taxon>50 kb inversion clade</taxon>
        <taxon>NPAAA clade</taxon>
        <taxon>indigoferoid/millettioid clade</taxon>
        <taxon>Phaseoleae</taxon>
        <taxon>Vigna</taxon>
    </lineage>
</organism>
<dbReference type="Proteomes" id="UP000743370">
    <property type="component" value="Unassembled WGS sequence"/>
</dbReference>
<evidence type="ECO:0000313" key="7">
    <source>
        <dbReference type="Proteomes" id="UP000743370"/>
    </source>
</evidence>